<keyword evidence="1" id="KW-1133">Transmembrane helix</keyword>
<proteinExistence type="predicted"/>
<reference evidence="3" key="1">
    <citation type="journal article" date="2019" name="Int. J. Syst. Evol. Microbiol.">
        <title>The Global Catalogue of Microorganisms (GCM) 10K type strain sequencing project: providing services to taxonomists for standard genome sequencing and annotation.</title>
        <authorList>
            <consortium name="The Broad Institute Genomics Platform"/>
            <consortium name="The Broad Institute Genome Sequencing Center for Infectious Disease"/>
            <person name="Wu L."/>
            <person name="Ma J."/>
        </authorList>
    </citation>
    <scope>NUCLEOTIDE SEQUENCE [LARGE SCALE GENOMIC DNA]</scope>
    <source>
        <strain evidence="3">XZYJT-10</strain>
    </source>
</reference>
<dbReference type="InterPro" id="IPR021354">
    <property type="entry name" value="DUF2975"/>
</dbReference>
<comment type="caution">
    <text evidence="2">The sequence shown here is derived from an EMBL/GenBank/DDBJ whole genome shotgun (WGS) entry which is preliminary data.</text>
</comment>
<protein>
    <submittedName>
        <fullName evidence="2">DUF2975 domain-containing protein</fullName>
    </submittedName>
</protein>
<keyword evidence="1" id="KW-0472">Membrane</keyword>
<feature type="transmembrane region" description="Helical" evidence="1">
    <location>
        <begin position="209"/>
        <end position="234"/>
    </location>
</feature>
<sequence>MGASSAATTYGSVLSAAESSTEVIAGFRIAVTEIMIDRRWQPVNPDRTRMTLRNRGRAGRVREPPDSAARALRILSKNDRVLSRYGRKESIMSRWVIHTLRVVIAIGLIGSVVVQAVVAALPWWGAQREPTGIGVSLAVIGVLGVATLQIIAVCIWRLLTMVRRGTVFSHAAFRFVDLIIGAIGAAAVLTFAVAVVARFANHAVPEDEIAPGLVGVICGAALVIAGVALVVYVMRTLLAQAVALDSQAKHLQSELNEVI</sequence>
<organism evidence="2 3">
    <name type="scientific">Paractinoplanes rhizophilus</name>
    <dbReference type="NCBI Taxonomy" id="1416877"/>
    <lineage>
        <taxon>Bacteria</taxon>
        <taxon>Bacillati</taxon>
        <taxon>Actinomycetota</taxon>
        <taxon>Actinomycetes</taxon>
        <taxon>Micromonosporales</taxon>
        <taxon>Micromonosporaceae</taxon>
        <taxon>Paractinoplanes</taxon>
    </lineage>
</organism>
<evidence type="ECO:0000313" key="3">
    <source>
        <dbReference type="Proteomes" id="UP001596548"/>
    </source>
</evidence>
<dbReference type="EMBL" id="JBHTBJ010000021">
    <property type="protein sequence ID" value="MFC7277272.1"/>
    <property type="molecule type" value="Genomic_DNA"/>
</dbReference>
<evidence type="ECO:0000256" key="1">
    <source>
        <dbReference type="SAM" id="Phobius"/>
    </source>
</evidence>
<feature type="transmembrane region" description="Helical" evidence="1">
    <location>
        <begin position="171"/>
        <end position="197"/>
    </location>
</feature>
<dbReference type="Pfam" id="PF11188">
    <property type="entry name" value="DUF2975"/>
    <property type="match status" value="1"/>
</dbReference>
<name>A0ABW2HVR9_9ACTN</name>
<dbReference type="RefSeq" id="WP_378972634.1">
    <property type="nucleotide sequence ID" value="NZ_JBHTBJ010000021.1"/>
</dbReference>
<dbReference type="Proteomes" id="UP001596548">
    <property type="component" value="Unassembled WGS sequence"/>
</dbReference>
<feature type="transmembrane region" description="Helical" evidence="1">
    <location>
        <begin position="102"/>
        <end position="125"/>
    </location>
</feature>
<evidence type="ECO:0000313" key="2">
    <source>
        <dbReference type="EMBL" id="MFC7277272.1"/>
    </source>
</evidence>
<keyword evidence="3" id="KW-1185">Reference proteome</keyword>
<keyword evidence="1" id="KW-0812">Transmembrane</keyword>
<accession>A0ABW2HVR9</accession>
<gene>
    <name evidence="2" type="ORF">ACFQS1_25045</name>
</gene>
<feature type="transmembrane region" description="Helical" evidence="1">
    <location>
        <begin position="137"/>
        <end position="159"/>
    </location>
</feature>